<dbReference type="Pfam" id="PF08821">
    <property type="entry name" value="CGGC"/>
    <property type="match status" value="1"/>
</dbReference>
<dbReference type="Proteomes" id="UP000430345">
    <property type="component" value="Unassembled WGS sequence"/>
</dbReference>
<evidence type="ECO:0000313" key="3">
    <source>
        <dbReference type="Proteomes" id="UP000430345"/>
    </source>
</evidence>
<dbReference type="AlphaFoldDB" id="A0A6I1MLW1"/>
<organism evidence="2 3">
    <name type="scientific">Clostridium tarantellae</name>
    <dbReference type="NCBI Taxonomy" id="39493"/>
    <lineage>
        <taxon>Bacteria</taxon>
        <taxon>Bacillati</taxon>
        <taxon>Bacillota</taxon>
        <taxon>Clostridia</taxon>
        <taxon>Eubacteriales</taxon>
        <taxon>Clostridiaceae</taxon>
        <taxon>Clostridium</taxon>
    </lineage>
</organism>
<evidence type="ECO:0000313" key="2">
    <source>
        <dbReference type="EMBL" id="MPQ43994.1"/>
    </source>
</evidence>
<feature type="domain" description="CGGC" evidence="1">
    <location>
        <begin position="2"/>
        <end position="105"/>
    </location>
</feature>
<evidence type="ECO:0000259" key="1">
    <source>
        <dbReference type="SMART" id="SM01078"/>
    </source>
</evidence>
<gene>
    <name evidence="2" type="ORF">GBZ86_09500</name>
</gene>
<proteinExistence type="predicted"/>
<dbReference type="OrthoDB" id="1682132at2"/>
<dbReference type="SMART" id="SM01078">
    <property type="entry name" value="CGGC"/>
    <property type="match status" value="1"/>
</dbReference>
<dbReference type="InterPro" id="IPR014925">
    <property type="entry name" value="CGGC_dom"/>
</dbReference>
<keyword evidence="3" id="KW-1185">Reference proteome</keyword>
<accession>A0A6I1MLW1</accession>
<protein>
    <submittedName>
        <fullName evidence="2">CGGC domain-containing protein</fullName>
    </submittedName>
</protein>
<comment type="caution">
    <text evidence="2">The sequence shown here is derived from an EMBL/GenBank/DDBJ whole genome shotgun (WGS) entry which is preliminary data.</text>
</comment>
<name>A0A6I1MLW1_9CLOT</name>
<dbReference type="EMBL" id="WHJC01000133">
    <property type="protein sequence ID" value="MPQ43994.1"/>
    <property type="molecule type" value="Genomic_DNA"/>
</dbReference>
<reference evidence="2 3" key="1">
    <citation type="submission" date="2019-10" db="EMBL/GenBank/DDBJ databases">
        <title>The Genome Sequence of Clostridium tarantellae Isolated from Fish Brain.</title>
        <authorList>
            <person name="Bano L."/>
            <person name="Kiel M."/>
            <person name="Sales G."/>
            <person name="Doxey A.C."/>
            <person name="Mansfield M.J."/>
            <person name="Schiavone M."/>
            <person name="Rossetto O."/>
            <person name="Pirazzini M."/>
            <person name="Dobrindt U."/>
            <person name="Montecucco C."/>
        </authorList>
    </citation>
    <scope>NUCLEOTIDE SEQUENCE [LARGE SCALE GENOMIC DNA]</scope>
    <source>
        <strain evidence="2 3">DSM 3997</strain>
    </source>
</reference>
<dbReference type="RefSeq" id="WP_152890074.1">
    <property type="nucleotide sequence ID" value="NZ_WHJC01000133.1"/>
</dbReference>
<sequence length="105" mass="12159">MKLGIMVCEKVSYECAATACFNAFNKREKAFEKYVNKNIELGALFHCNGCKSSLKKDLDYKIKQIKNNNIKTIHLAKCIKVECNRYDEILNFIKENDIYVEEGSH</sequence>